<dbReference type="InterPro" id="IPR012338">
    <property type="entry name" value="Beta-lactam/transpept-like"/>
</dbReference>
<evidence type="ECO:0000256" key="1">
    <source>
        <dbReference type="SAM" id="SignalP"/>
    </source>
</evidence>
<dbReference type="Gene3D" id="3.40.710.10">
    <property type="entry name" value="DD-peptidase/beta-lactamase superfamily"/>
    <property type="match status" value="1"/>
</dbReference>
<protein>
    <recommendedName>
        <fullName evidence="4">Serine hydrolase</fullName>
    </recommendedName>
</protein>
<organism evidence="2 3">
    <name type="scientific">Prescottella agglutinans</name>
    <dbReference type="NCBI Taxonomy" id="1644129"/>
    <lineage>
        <taxon>Bacteria</taxon>
        <taxon>Bacillati</taxon>
        <taxon>Actinomycetota</taxon>
        <taxon>Actinomycetes</taxon>
        <taxon>Mycobacteriales</taxon>
        <taxon>Nocardiaceae</taxon>
        <taxon>Prescottella</taxon>
    </lineage>
</organism>
<feature type="chain" id="PRO_5046351346" description="Serine hydrolase" evidence="1">
    <location>
        <begin position="31"/>
        <end position="299"/>
    </location>
</feature>
<comment type="caution">
    <text evidence="2">The sequence shown here is derived from an EMBL/GenBank/DDBJ whole genome shotgun (WGS) entry which is preliminary data.</text>
</comment>
<gene>
    <name evidence="2" type="ORF">M2280_005593</name>
</gene>
<feature type="signal peptide" evidence="1">
    <location>
        <begin position="1"/>
        <end position="30"/>
    </location>
</feature>
<dbReference type="RefSeq" id="WP_280763559.1">
    <property type="nucleotide sequence ID" value="NZ_JARXVC010000020.1"/>
</dbReference>
<evidence type="ECO:0000313" key="3">
    <source>
        <dbReference type="Proteomes" id="UP001160334"/>
    </source>
</evidence>
<proteinExistence type="predicted"/>
<name>A0ABT6MJC8_9NOCA</name>
<dbReference type="SUPFAM" id="SSF56601">
    <property type="entry name" value="beta-lactamase/transpeptidase-like"/>
    <property type="match status" value="1"/>
</dbReference>
<reference evidence="2 3" key="1">
    <citation type="submission" date="2023-04" db="EMBL/GenBank/DDBJ databases">
        <title>Forest soil microbial communities from Buena Vista Peninsula, Colon Province, Panama.</title>
        <authorList>
            <person name="Bouskill N."/>
        </authorList>
    </citation>
    <scope>NUCLEOTIDE SEQUENCE [LARGE SCALE GENOMIC DNA]</scope>
    <source>
        <strain evidence="2 3">CFH S0262</strain>
    </source>
</reference>
<accession>A0ABT6MJC8</accession>
<dbReference type="EMBL" id="JARXVC010000020">
    <property type="protein sequence ID" value="MDH6284335.1"/>
    <property type="molecule type" value="Genomic_DNA"/>
</dbReference>
<keyword evidence="3" id="KW-1185">Reference proteome</keyword>
<dbReference type="Proteomes" id="UP001160334">
    <property type="component" value="Unassembled WGS sequence"/>
</dbReference>
<evidence type="ECO:0000313" key="2">
    <source>
        <dbReference type="EMBL" id="MDH6284335.1"/>
    </source>
</evidence>
<evidence type="ECO:0008006" key="4">
    <source>
        <dbReference type="Google" id="ProtNLM"/>
    </source>
</evidence>
<sequence>MSIRQSLYRVGVTGALAGAAVCAAASVATAAPVPVTDPGGHIAAPGRTAISFEHTPTGTHVGTGNEHESRPAESMVKLYIADYVFAHGTDGDKADATQMLRVSDDNIAARLYAKYPNSIDATAATFGLNDTRSAPHWGDASTSTFDLVKYLAVVKKTNPGSPVLAALATASPVAADGYAQNYGTAVLPGVIGTKWGWSDDRKSSHISASFGEDFAVAAHTYGPAAQLTADVLAAFTNPAPAPGTPERTPGSSLVNPFAEQMPLVDAVTAIAGDIPGLSSVIPNTVTVPRVVVDALTGHR</sequence>
<keyword evidence="1" id="KW-0732">Signal</keyword>